<feature type="transmembrane region" description="Helical" evidence="2">
    <location>
        <begin position="97"/>
        <end position="120"/>
    </location>
</feature>
<evidence type="ECO:0000313" key="4">
    <source>
        <dbReference type="Proteomes" id="UP000296374"/>
    </source>
</evidence>
<keyword evidence="1" id="KW-0175">Coiled coil</keyword>
<organism evidence="3 4">
    <name type="scientific">Paracoccus liaowanqingii</name>
    <dbReference type="NCBI Taxonomy" id="2560053"/>
    <lineage>
        <taxon>Bacteria</taxon>
        <taxon>Pseudomonadati</taxon>
        <taxon>Pseudomonadota</taxon>
        <taxon>Alphaproteobacteria</taxon>
        <taxon>Rhodobacterales</taxon>
        <taxon>Paracoccaceae</taxon>
        <taxon>Paracoccus</taxon>
    </lineage>
</organism>
<gene>
    <name evidence="3" type="ORF">E4191_10065</name>
</gene>
<dbReference type="KEGG" id="plia:E4191_10065"/>
<keyword evidence="2" id="KW-0472">Membrane</keyword>
<reference evidence="4" key="1">
    <citation type="submission" date="2019-03" db="EMBL/GenBank/DDBJ databases">
        <authorList>
            <person name="Li J."/>
        </authorList>
    </citation>
    <scope>NUCLEOTIDE SEQUENCE [LARGE SCALE GENOMIC DNA]</scope>
    <source>
        <strain evidence="4">2251</strain>
    </source>
</reference>
<keyword evidence="2" id="KW-0812">Transmembrane</keyword>
<protein>
    <submittedName>
        <fullName evidence="3">Uncharacterized protein</fullName>
    </submittedName>
</protein>
<feature type="coiled-coil region" evidence="1">
    <location>
        <begin position="139"/>
        <end position="173"/>
    </location>
</feature>
<dbReference type="EMBL" id="CP038439">
    <property type="protein sequence ID" value="QBX35016.2"/>
    <property type="molecule type" value="Genomic_DNA"/>
</dbReference>
<dbReference type="Proteomes" id="UP000296374">
    <property type="component" value="Chromosome"/>
</dbReference>
<sequence length="248" mass="27347">MTDILGARMAEIQQRQQARAQAADEELVRLKAMLSDHADGIKVTLAAEMDRIDDLKSGVGAQIRDATNASTRLRQDSEGMRRVLKANEVALRRQARWAWTAVGGACLAAVVIVLLAGWAATSLIDAARLEADAIRTANVDELTDAREEGQRAIAELHQQLAAQQAEVERSSEDVGAEFAALSTERDAVQAELERFSHFRDRLGITLVEGQNRVFIVVPEGQEIRAWRAAGLSNLARYNGRMYRVMAQR</sequence>
<accession>A0A4P7HLG8</accession>
<name>A0A4P7HLG8_9RHOB</name>
<evidence type="ECO:0000313" key="3">
    <source>
        <dbReference type="EMBL" id="QBX35016.2"/>
    </source>
</evidence>
<evidence type="ECO:0000256" key="1">
    <source>
        <dbReference type="SAM" id="Coils"/>
    </source>
</evidence>
<dbReference type="AlphaFoldDB" id="A0A4P7HLG8"/>
<proteinExistence type="predicted"/>
<keyword evidence="2" id="KW-1133">Transmembrane helix</keyword>
<evidence type="ECO:0000256" key="2">
    <source>
        <dbReference type="SAM" id="Phobius"/>
    </source>
</evidence>